<dbReference type="AlphaFoldDB" id="A0A252BY81"/>
<dbReference type="InterPro" id="IPR036206">
    <property type="entry name" value="ThiamineP_synth_sf"/>
</dbReference>
<dbReference type="GO" id="GO:0005737">
    <property type="term" value="C:cytoplasm"/>
    <property type="evidence" value="ECO:0007669"/>
    <property type="project" value="TreeGrafter"/>
</dbReference>
<evidence type="ECO:0000313" key="4">
    <source>
        <dbReference type="EMBL" id="OUJ13905.1"/>
    </source>
</evidence>
<organism evidence="4 5">
    <name type="scientific">Acetobacter okinawensis</name>
    <dbReference type="NCBI Taxonomy" id="1076594"/>
    <lineage>
        <taxon>Bacteria</taxon>
        <taxon>Pseudomonadati</taxon>
        <taxon>Pseudomonadota</taxon>
        <taxon>Alphaproteobacteria</taxon>
        <taxon>Acetobacterales</taxon>
        <taxon>Acetobacteraceae</taxon>
        <taxon>Acetobacter</taxon>
    </lineage>
</organism>
<dbReference type="Gene3D" id="3.20.20.70">
    <property type="entry name" value="Aldolase class I"/>
    <property type="match status" value="1"/>
</dbReference>
<gene>
    <name evidence="4" type="ORF">HK26_04530</name>
</gene>
<reference evidence="5" key="1">
    <citation type="submission" date="2014-06" db="EMBL/GenBank/DDBJ databases">
        <authorList>
            <person name="Winans N.J."/>
            <person name="Newell P.D."/>
            <person name="Douglas A.E."/>
        </authorList>
    </citation>
    <scope>NUCLEOTIDE SEQUENCE [LARGE SCALE GENOMIC DNA]</scope>
</reference>
<proteinExistence type="predicted"/>
<keyword evidence="2" id="KW-0784">Thiamine biosynthesis</keyword>
<dbReference type="RefSeq" id="WP_086638148.1">
    <property type="nucleotide sequence ID" value="NZ_JOPJ01000002.1"/>
</dbReference>
<comment type="caution">
    <text evidence="4">The sequence shown here is derived from an EMBL/GenBank/DDBJ whole genome shotgun (WGS) entry which is preliminary data.</text>
</comment>
<dbReference type="OrthoDB" id="7159061at2"/>
<dbReference type="GO" id="GO:0004789">
    <property type="term" value="F:thiamine-phosphate diphosphorylase activity"/>
    <property type="evidence" value="ECO:0007669"/>
    <property type="project" value="TreeGrafter"/>
</dbReference>
<accession>A0A252BY81</accession>
<dbReference type="InterPro" id="IPR022998">
    <property type="entry name" value="ThiamineP_synth_TenI"/>
</dbReference>
<dbReference type="PANTHER" id="PTHR20857:SF15">
    <property type="entry name" value="THIAMINE-PHOSPHATE SYNTHASE"/>
    <property type="match status" value="1"/>
</dbReference>
<dbReference type="InterPro" id="IPR013785">
    <property type="entry name" value="Aldolase_TIM"/>
</dbReference>
<dbReference type="SUPFAM" id="SSF51391">
    <property type="entry name" value="Thiamin phosphate synthase"/>
    <property type="match status" value="1"/>
</dbReference>
<dbReference type="EMBL" id="JOPJ01000002">
    <property type="protein sequence ID" value="OUJ13905.1"/>
    <property type="molecule type" value="Genomic_DNA"/>
</dbReference>
<protein>
    <submittedName>
        <fullName evidence="4">Thiamine phosphate pyrophosphorylase</fullName>
    </submittedName>
</protein>
<dbReference type="Pfam" id="PF02581">
    <property type="entry name" value="TMP-TENI"/>
    <property type="match status" value="1"/>
</dbReference>
<evidence type="ECO:0000259" key="3">
    <source>
        <dbReference type="Pfam" id="PF02581"/>
    </source>
</evidence>
<dbReference type="STRING" id="1236501.GCA_000613865_01184"/>
<evidence type="ECO:0000256" key="1">
    <source>
        <dbReference type="ARBA" id="ARBA00004948"/>
    </source>
</evidence>
<dbReference type="PANTHER" id="PTHR20857">
    <property type="entry name" value="THIAMINE-PHOSPHATE PYROPHOSPHORYLASE"/>
    <property type="match status" value="1"/>
</dbReference>
<evidence type="ECO:0000256" key="2">
    <source>
        <dbReference type="ARBA" id="ARBA00022977"/>
    </source>
</evidence>
<name>A0A252BY81_9PROT</name>
<dbReference type="GO" id="GO:0009228">
    <property type="term" value="P:thiamine biosynthetic process"/>
    <property type="evidence" value="ECO:0007669"/>
    <property type="project" value="UniProtKB-KW"/>
</dbReference>
<dbReference type="Proteomes" id="UP000194931">
    <property type="component" value="Unassembled WGS sequence"/>
</dbReference>
<sequence>MSELYLVTPPLLHADAFLPVLEQRLAHHQPAALLLRLGGGLTPVAATDLIGAIRPVVQNRGIALMLEDAPALAIQTGCDGVHLSSGYQDANVRDVRRQIGDELQLGVAVGSSRDAAMRAGEEGADYICFAPDTPDKAEATQAVQALAQWWCMMMELPAVAYASTPEEARTLAGCDVDFVMPDACWWDDPTPWVL</sequence>
<feature type="domain" description="Thiamine phosphate synthase/TenI" evidence="3">
    <location>
        <begin position="4"/>
        <end position="179"/>
    </location>
</feature>
<evidence type="ECO:0000313" key="5">
    <source>
        <dbReference type="Proteomes" id="UP000194931"/>
    </source>
</evidence>
<comment type="pathway">
    <text evidence="1">Cofactor biosynthesis; thiamine diphosphate biosynthesis.</text>
</comment>
<dbReference type="CDD" id="cd00564">
    <property type="entry name" value="TMP_TenI"/>
    <property type="match status" value="1"/>
</dbReference>
<dbReference type="eggNOG" id="COG0352">
    <property type="taxonomic scope" value="Bacteria"/>
</dbReference>
<keyword evidence="5" id="KW-1185">Reference proteome</keyword>